<comment type="subcellular location">
    <subcellularLocation>
        <location evidence="1">Cell membrane</location>
        <topology evidence="1">Multi-pass membrane protein</topology>
    </subcellularLocation>
</comment>
<evidence type="ECO:0000256" key="5">
    <source>
        <dbReference type="ARBA" id="ARBA00023136"/>
    </source>
</evidence>
<evidence type="ECO:0000256" key="2">
    <source>
        <dbReference type="ARBA" id="ARBA00022475"/>
    </source>
</evidence>
<feature type="transmembrane region" description="Helical" evidence="6">
    <location>
        <begin position="390"/>
        <end position="409"/>
    </location>
</feature>
<keyword evidence="3 6" id="KW-0812">Transmembrane</keyword>
<keyword evidence="2" id="KW-1003">Cell membrane</keyword>
<accession>A0A6J7DD26</accession>
<feature type="transmembrane region" description="Helical" evidence="6">
    <location>
        <begin position="421"/>
        <end position="444"/>
    </location>
</feature>
<feature type="transmembrane region" description="Helical" evidence="6">
    <location>
        <begin position="56"/>
        <end position="75"/>
    </location>
</feature>
<reference evidence="8" key="1">
    <citation type="submission" date="2020-05" db="EMBL/GenBank/DDBJ databases">
        <authorList>
            <person name="Chiriac C."/>
            <person name="Salcher M."/>
            <person name="Ghai R."/>
            <person name="Kavagutti S V."/>
        </authorList>
    </citation>
    <scope>NUCLEOTIDE SEQUENCE</scope>
</reference>
<feature type="transmembrane region" description="Helical" evidence="6">
    <location>
        <begin position="262"/>
        <end position="281"/>
    </location>
</feature>
<feature type="transmembrane region" description="Helical" evidence="6">
    <location>
        <begin position="357"/>
        <end position="378"/>
    </location>
</feature>
<name>A0A6J7DD26_9ZZZZ</name>
<dbReference type="NCBIfam" id="TIGR00360">
    <property type="entry name" value="ComEC_N-term"/>
    <property type="match status" value="1"/>
</dbReference>
<dbReference type="AlphaFoldDB" id="A0A6J7DD26"/>
<dbReference type="InterPro" id="IPR052159">
    <property type="entry name" value="Competence_DNA_uptake"/>
</dbReference>
<dbReference type="PANTHER" id="PTHR30619:SF7">
    <property type="entry name" value="BETA-LACTAMASE DOMAIN PROTEIN"/>
    <property type="match status" value="1"/>
</dbReference>
<feature type="domain" description="ComEC/Rec2-related protein" evidence="7">
    <location>
        <begin position="243"/>
        <end position="493"/>
    </location>
</feature>
<dbReference type="PANTHER" id="PTHR30619">
    <property type="entry name" value="DNA INTERNALIZATION/COMPETENCE PROTEIN COMEC/REC2"/>
    <property type="match status" value="1"/>
</dbReference>
<proteinExistence type="predicted"/>
<evidence type="ECO:0000256" key="1">
    <source>
        <dbReference type="ARBA" id="ARBA00004651"/>
    </source>
</evidence>
<feature type="transmembrane region" description="Helical" evidence="6">
    <location>
        <begin position="31"/>
        <end position="49"/>
    </location>
</feature>
<feature type="transmembrane region" description="Helical" evidence="6">
    <location>
        <begin position="293"/>
        <end position="310"/>
    </location>
</feature>
<dbReference type="EMBL" id="CAFBLK010000099">
    <property type="protein sequence ID" value="CAB4866795.1"/>
    <property type="molecule type" value="Genomic_DNA"/>
</dbReference>
<evidence type="ECO:0000256" key="3">
    <source>
        <dbReference type="ARBA" id="ARBA00022692"/>
    </source>
</evidence>
<evidence type="ECO:0000256" key="6">
    <source>
        <dbReference type="SAM" id="Phobius"/>
    </source>
</evidence>
<protein>
    <submittedName>
        <fullName evidence="8">Unannotated protein</fullName>
    </submittedName>
</protein>
<feature type="transmembrane region" description="Helical" evidence="6">
    <location>
        <begin position="481"/>
        <end position="499"/>
    </location>
</feature>
<evidence type="ECO:0000256" key="4">
    <source>
        <dbReference type="ARBA" id="ARBA00022989"/>
    </source>
</evidence>
<evidence type="ECO:0000259" key="7">
    <source>
        <dbReference type="Pfam" id="PF03772"/>
    </source>
</evidence>
<organism evidence="8">
    <name type="scientific">freshwater metagenome</name>
    <dbReference type="NCBI Taxonomy" id="449393"/>
    <lineage>
        <taxon>unclassified sequences</taxon>
        <taxon>metagenomes</taxon>
        <taxon>ecological metagenomes</taxon>
    </lineage>
</organism>
<gene>
    <name evidence="8" type="ORF">UFOPK3317_00693</name>
</gene>
<evidence type="ECO:0000313" key="8">
    <source>
        <dbReference type="EMBL" id="CAB4866795.1"/>
    </source>
</evidence>
<feature type="transmembrane region" description="Helical" evidence="6">
    <location>
        <begin position="330"/>
        <end position="350"/>
    </location>
</feature>
<keyword evidence="4 6" id="KW-1133">Transmembrane helix</keyword>
<sequence length="515" mass="53340">MNGEERRLPIGPFVILGAVVIGVFLGTSRPGNGVGAIIASGCLFLGVLISPRWLHMPIAVVAFITLSFALTARSMNGLEFSPLSEPVRNRSSGTLVGAVVGDPDVSLFSTQVVVRAEGWLENPKRQVDDAMTSGGSGAESRITPINTGNRSVLVRASADDAVRLRSLDAGDRVALSGHLSPLEGYDKRWRWRHVVAQLDDARLTDLARGHSPLLSTANWVRAIVARGGVGMPARERGVLAGFLLGDKRAIPKETLDTFRTAGMSHLLVVSGANVAAVLALVRPLLGRAPIASRLLIGASALVIFGAATRWEPSVLRAIMMAVIVLAGETLGRPIGGVRVLCIAAIALLLLDPMLLHSVGFLLSAGATAGIALFAAPLSRIMPGPRAVRDSLAVTAAAQIGVAPVLLPVFGSIPLVALPANLLAAPLVVPVTIWGLVAGALGALLGPGASRFLQAPTSLALQCIERIAETAARTPGAVGGRGVLGLGVLLCVGLAARALLRIKKSYPPSRNVLGSR</sequence>
<dbReference type="InterPro" id="IPR004477">
    <property type="entry name" value="ComEC_N"/>
</dbReference>
<keyword evidence="5 6" id="KW-0472">Membrane</keyword>
<dbReference type="Pfam" id="PF03772">
    <property type="entry name" value="Competence"/>
    <property type="match status" value="1"/>
</dbReference>
<dbReference type="GO" id="GO:0005886">
    <property type="term" value="C:plasma membrane"/>
    <property type="evidence" value="ECO:0007669"/>
    <property type="project" value="UniProtKB-SubCell"/>
</dbReference>
<feature type="transmembrane region" description="Helical" evidence="6">
    <location>
        <begin position="7"/>
        <end position="25"/>
    </location>
</feature>